<dbReference type="Proteomes" id="UP001313282">
    <property type="component" value="Unassembled WGS sequence"/>
</dbReference>
<keyword evidence="2" id="KW-1185">Reference proteome</keyword>
<sequence>MPPPPRHRKLLHRNFPAQIQYLLFQIIQSGFVVHRERTYEGVRALHRRRGGYGTLEDVYCPVWGGGGGAAVVFYWEGGVFLEGPGGEDGCVEGYGAGGEGGLDF</sequence>
<evidence type="ECO:0000313" key="2">
    <source>
        <dbReference type="Proteomes" id="UP001313282"/>
    </source>
</evidence>
<evidence type="ECO:0000313" key="1">
    <source>
        <dbReference type="EMBL" id="KAK6357147.1"/>
    </source>
</evidence>
<comment type="caution">
    <text evidence="1">The sequence shown here is derived from an EMBL/GenBank/DDBJ whole genome shotgun (WGS) entry which is preliminary data.</text>
</comment>
<reference evidence="1 2" key="1">
    <citation type="submission" date="2019-10" db="EMBL/GenBank/DDBJ databases">
        <authorList>
            <person name="Palmer J.M."/>
        </authorList>
    </citation>
    <scope>NUCLEOTIDE SEQUENCE [LARGE SCALE GENOMIC DNA]</scope>
    <source>
        <strain evidence="1 2">TWF718</strain>
    </source>
</reference>
<protein>
    <submittedName>
        <fullName evidence="1">Uncharacterized protein</fullName>
    </submittedName>
</protein>
<accession>A0AAN8RMX2</accession>
<organism evidence="1 2">
    <name type="scientific">Orbilia javanica</name>
    <dbReference type="NCBI Taxonomy" id="47235"/>
    <lineage>
        <taxon>Eukaryota</taxon>
        <taxon>Fungi</taxon>
        <taxon>Dikarya</taxon>
        <taxon>Ascomycota</taxon>
        <taxon>Pezizomycotina</taxon>
        <taxon>Orbiliomycetes</taxon>
        <taxon>Orbiliales</taxon>
        <taxon>Orbiliaceae</taxon>
        <taxon>Orbilia</taxon>
    </lineage>
</organism>
<gene>
    <name evidence="1" type="ORF">TWF718_001473</name>
</gene>
<dbReference type="AlphaFoldDB" id="A0AAN8RMX2"/>
<proteinExistence type="predicted"/>
<name>A0AAN8RMX2_9PEZI</name>
<dbReference type="EMBL" id="JAVHNR010000001">
    <property type="protein sequence ID" value="KAK6357147.1"/>
    <property type="molecule type" value="Genomic_DNA"/>
</dbReference>